<comment type="similarity">
    <text evidence="1 4">Belongs to the glycerate kinase type-1 family.</text>
</comment>
<comment type="caution">
    <text evidence="5">The sequence shown here is derived from an EMBL/GenBank/DDBJ whole genome shotgun (WGS) entry which is preliminary data.</text>
</comment>
<dbReference type="NCBIfam" id="TIGR00045">
    <property type="entry name" value="glycerate kinase"/>
    <property type="match status" value="1"/>
</dbReference>
<dbReference type="PANTHER" id="PTHR21599:SF0">
    <property type="entry name" value="GLYCERATE KINASE"/>
    <property type="match status" value="1"/>
</dbReference>
<organism evidence="5 6">
    <name type="scientific">Agromyces allii</name>
    <dbReference type="NCBI Taxonomy" id="393607"/>
    <lineage>
        <taxon>Bacteria</taxon>
        <taxon>Bacillati</taxon>
        <taxon>Actinomycetota</taxon>
        <taxon>Actinomycetes</taxon>
        <taxon>Micrococcales</taxon>
        <taxon>Microbacteriaceae</taxon>
        <taxon>Agromyces</taxon>
    </lineage>
</organism>
<dbReference type="InterPro" id="IPR018197">
    <property type="entry name" value="Glycerate_kinase_RE-like"/>
</dbReference>
<dbReference type="InterPro" id="IPR018193">
    <property type="entry name" value="Glyc_kinase_flavodox-like_fold"/>
</dbReference>
<dbReference type="InterPro" id="IPR036129">
    <property type="entry name" value="Glycerate_kinase_sf"/>
</dbReference>
<dbReference type="PIRSF" id="PIRSF006078">
    <property type="entry name" value="GlxK"/>
    <property type="match status" value="1"/>
</dbReference>
<protein>
    <submittedName>
        <fullName evidence="5">Glycerate kinase</fullName>
    </submittedName>
</protein>
<evidence type="ECO:0000256" key="1">
    <source>
        <dbReference type="ARBA" id="ARBA00006284"/>
    </source>
</evidence>
<dbReference type="EMBL" id="BAAAMK010000008">
    <property type="protein sequence ID" value="GAA1961377.1"/>
    <property type="molecule type" value="Genomic_DNA"/>
</dbReference>
<evidence type="ECO:0000313" key="6">
    <source>
        <dbReference type="Proteomes" id="UP001499954"/>
    </source>
</evidence>
<name>A0ABN2R0H9_9MICO</name>
<keyword evidence="3 4" id="KW-0418">Kinase</keyword>
<dbReference type="Gene3D" id="3.40.50.10350">
    <property type="entry name" value="Glycerate kinase, domain 1"/>
    <property type="match status" value="1"/>
</dbReference>
<dbReference type="InterPro" id="IPR004381">
    <property type="entry name" value="Glycerate_kinase"/>
</dbReference>
<dbReference type="SUPFAM" id="SSF110738">
    <property type="entry name" value="Glycerate kinase I"/>
    <property type="match status" value="1"/>
</dbReference>
<accession>A0ABN2R0H9</accession>
<evidence type="ECO:0000256" key="2">
    <source>
        <dbReference type="ARBA" id="ARBA00022679"/>
    </source>
</evidence>
<evidence type="ECO:0000256" key="4">
    <source>
        <dbReference type="PIRNR" id="PIRNR006078"/>
    </source>
</evidence>
<keyword evidence="2 4" id="KW-0808">Transferase</keyword>
<dbReference type="PANTHER" id="PTHR21599">
    <property type="entry name" value="GLYCERATE KINASE"/>
    <property type="match status" value="1"/>
</dbReference>
<dbReference type="GO" id="GO:0016301">
    <property type="term" value="F:kinase activity"/>
    <property type="evidence" value="ECO:0007669"/>
    <property type="project" value="UniProtKB-KW"/>
</dbReference>
<dbReference type="RefSeq" id="WP_157415371.1">
    <property type="nucleotide sequence ID" value="NZ_BAAAMK010000008.1"/>
</dbReference>
<evidence type="ECO:0000256" key="3">
    <source>
        <dbReference type="ARBA" id="ARBA00022777"/>
    </source>
</evidence>
<dbReference type="Pfam" id="PF02595">
    <property type="entry name" value="Gly_kinase"/>
    <property type="match status" value="1"/>
</dbReference>
<proteinExistence type="inferred from homology"/>
<dbReference type="Gene3D" id="3.90.1510.10">
    <property type="entry name" value="Glycerate kinase, domain 2"/>
    <property type="match status" value="1"/>
</dbReference>
<keyword evidence="6" id="KW-1185">Reference proteome</keyword>
<evidence type="ECO:0000313" key="5">
    <source>
        <dbReference type="EMBL" id="GAA1961377.1"/>
    </source>
</evidence>
<sequence>MSRRVVFAPDSFKGTVDAADAAAALARGWRSASPGDDLVQRPMADGGEGTLDAFAASVPGAERVALTVAPPAPGSRAVGTSWLRLPDGTAVVELAATCGLGLVDPLQPLDAHTSGFGEAIAAALDAGATRLLLGLGGSASSDGGTGALAVLGARFLDGDGRPVLLGSRGLASVASVDLSGLRALPPGGVLILGDVTNPLLGPLGAAAVFGPQKGADPATVEVLEANLARLADAVAAALPAGSSDGAAPGASPGAALASAPGAGAAGGTGFGLLAWGASMGAGARLVAEAVGLADALAGADLVVTGEGRFDGQSEAGKAPTEVAALARAAGVPVALVAGSITADASAFSASASLTDLAGSGAAAMADPARWLEAAGAALACS</sequence>
<reference evidence="5 6" key="1">
    <citation type="journal article" date="2019" name="Int. J. Syst. Evol. Microbiol.">
        <title>The Global Catalogue of Microorganisms (GCM) 10K type strain sequencing project: providing services to taxonomists for standard genome sequencing and annotation.</title>
        <authorList>
            <consortium name="The Broad Institute Genomics Platform"/>
            <consortium name="The Broad Institute Genome Sequencing Center for Infectious Disease"/>
            <person name="Wu L."/>
            <person name="Ma J."/>
        </authorList>
    </citation>
    <scope>NUCLEOTIDE SEQUENCE [LARGE SCALE GENOMIC DNA]</scope>
    <source>
        <strain evidence="5 6">JCM 13584</strain>
    </source>
</reference>
<gene>
    <name evidence="5" type="ORF">GCM10009717_30150</name>
</gene>
<dbReference type="Proteomes" id="UP001499954">
    <property type="component" value="Unassembled WGS sequence"/>
</dbReference>